<evidence type="ECO:0000313" key="7">
    <source>
        <dbReference type="Proteomes" id="UP001165378"/>
    </source>
</evidence>
<dbReference type="NCBIfam" id="NF041718">
    <property type="entry name" value="rSAM_phane_AMC"/>
    <property type="match status" value="1"/>
</dbReference>
<dbReference type="Pfam" id="PF04055">
    <property type="entry name" value="Radical_SAM"/>
    <property type="match status" value="1"/>
</dbReference>
<dbReference type="InterPro" id="IPR007197">
    <property type="entry name" value="rSAM"/>
</dbReference>
<sequence length="393" mass="42723">MNIPLPAADTDAALAATVPSAATSRPTIPSVARLSAVPNSVILQPTTLCNLDCRYCYLPFRKTNHLMSLPVAQSTATSVNRWAAARPGFEVVWHGGEPLAAGRDYLAALMNPFEGVTHSLQTNATLIDDAWCRFFQDHRMRVGVSIDGTEVMNAERVTRSGSPAFDRIMRGIGRLRHHRIPFSVIAVVTDPSPDVAQELYGFLADLGSDVAGINIEEQEGTNTRSSERDTETVTAFWEAMADAWRHDGRMRVRELDRVLSFADAVLAGERPDGAERLDPLPTVAYDGSVVLISPELAGFDDARFGTLATGNVLQVSLEVLLAEAANRTAWLPEFLAGVDDCRATCPYYAFCGGGHPANKYFEHGGRLDGTRTRYCTGSKIALVEGVMRHAHAH</sequence>
<comment type="caution">
    <text evidence="6">The sequence shown here is derived from an EMBL/GenBank/DDBJ whole genome shotgun (WGS) entry which is preliminary data.</text>
</comment>
<dbReference type="SFLD" id="SFLDG01067">
    <property type="entry name" value="SPASM/twitch_domain_containing"/>
    <property type="match status" value="1"/>
</dbReference>
<dbReference type="GO" id="GO:0051536">
    <property type="term" value="F:iron-sulfur cluster binding"/>
    <property type="evidence" value="ECO:0007669"/>
    <property type="project" value="UniProtKB-KW"/>
</dbReference>
<evidence type="ECO:0000256" key="1">
    <source>
        <dbReference type="ARBA" id="ARBA00022691"/>
    </source>
</evidence>
<organism evidence="6 7">
    <name type="scientific">Yinghuangia soli</name>
    <dbReference type="NCBI Taxonomy" id="2908204"/>
    <lineage>
        <taxon>Bacteria</taxon>
        <taxon>Bacillati</taxon>
        <taxon>Actinomycetota</taxon>
        <taxon>Actinomycetes</taxon>
        <taxon>Kitasatosporales</taxon>
        <taxon>Streptomycetaceae</taxon>
        <taxon>Yinghuangia</taxon>
    </lineage>
</organism>
<dbReference type="PANTHER" id="PTHR43273">
    <property type="entry name" value="ANAEROBIC SULFATASE-MATURATING ENZYME HOMOLOG ASLB-RELATED"/>
    <property type="match status" value="1"/>
</dbReference>
<keyword evidence="2" id="KW-0479">Metal-binding</keyword>
<dbReference type="GO" id="GO:0016491">
    <property type="term" value="F:oxidoreductase activity"/>
    <property type="evidence" value="ECO:0007669"/>
    <property type="project" value="InterPro"/>
</dbReference>
<proteinExistence type="predicted"/>
<dbReference type="AlphaFoldDB" id="A0AA41Q6K4"/>
<evidence type="ECO:0000313" key="6">
    <source>
        <dbReference type="EMBL" id="MCF2532504.1"/>
    </source>
</evidence>
<dbReference type="SFLD" id="SFLDG01072">
    <property type="entry name" value="dehydrogenase_like"/>
    <property type="match status" value="1"/>
</dbReference>
<dbReference type="PROSITE" id="PS51918">
    <property type="entry name" value="RADICAL_SAM"/>
    <property type="match status" value="1"/>
</dbReference>
<keyword evidence="4" id="KW-0411">Iron-sulfur</keyword>
<evidence type="ECO:0000259" key="5">
    <source>
        <dbReference type="PROSITE" id="PS51918"/>
    </source>
</evidence>
<accession>A0AA41Q6K4</accession>
<dbReference type="RefSeq" id="WP_235057283.1">
    <property type="nucleotide sequence ID" value="NZ_JAKFHA010000035.1"/>
</dbReference>
<dbReference type="Gene3D" id="3.20.20.70">
    <property type="entry name" value="Aldolase class I"/>
    <property type="match status" value="1"/>
</dbReference>
<dbReference type="CDD" id="cd01335">
    <property type="entry name" value="Radical_SAM"/>
    <property type="match status" value="1"/>
</dbReference>
<name>A0AA41Q6K4_9ACTN</name>
<dbReference type="InterPro" id="IPR013785">
    <property type="entry name" value="Aldolase_TIM"/>
</dbReference>
<dbReference type="PANTHER" id="PTHR43273:SF8">
    <property type="entry name" value="RADICAL SAM DOMAIN PROTEIN"/>
    <property type="match status" value="1"/>
</dbReference>
<keyword evidence="1" id="KW-0949">S-adenosyl-L-methionine</keyword>
<reference evidence="6" key="1">
    <citation type="submission" date="2022-01" db="EMBL/GenBank/DDBJ databases">
        <title>Genome-Based Taxonomic Classification of the Phylum Actinobacteria.</title>
        <authorList>
            <person name="Gao Y."/>
        </authorList>
    </citation>
    <scope>NUCLEOTIDE SEQUENCE</scope>
    <source>
        <strain evidence="6">KLBMP 8922</strain>
    </source>
</reference>
<keyword evidence="3" id="KW-0408">Iron</keyword>
<dbReference type="InterPro" id="IPR058240">
    <property type="entry name" value="rSAM_sf"/>
</dbReference>
<keyword evidence="7" id="KW-1185">Reference proteome</keyword>
<dbReference type="Proteomes" id="UP001165378">
    <property type="component" value="Unassembled WGS sequence"/>
</dbReference>
<evidence type="ECO:0000256" key="3">
    <source>
        <dbReference type="ARBA" id="ARBA00023004"/>
    </source>
</evidence>
<dbReference type="SFLD" id="SFLDG01386">
    <property type="entry name" value="main_SPASM_domain-containing"/>
    <property type="match status" value="1"/>
</dbReference>
<protein>
    <submittedName>
        <fullName evidence="6">Radical SAM protein</fullName>
    </submittedName>
</protein>
<dbReference type="GO" id="GO:0046872">
    <property type="term" value="F:metal ion binding"/>
    <property type="evidence" value="ECO:0007669"/>
    <property type="project" value="UniProtKB-KW"/>
</dbReference>
<dbReference type="SUPFAM" id="SSF102114">
    <property type="entry name" value="Radical SAM enzymes"/>
    <property type="match status" value="1"/>
</dbReference>
<evidence type="ECO:0000256" key="4">
    <source>
        <dbReference type="ARBA" id="ARBA00023014"/>
    </source>
</evidence>
<dbReference type="InterPro" id="IPR023867">
    <property type="entry name" value="Sulphatase_maturase_rSAM"/>
</dbReference>
<dbReference type="SFLD" id="SFLDS00029">
    <property type="entry name" value="Radical_SAM"/>
    <property type="match status" value="1"/>
</dbReference>
<evidence type="ECO:0000256" key="2">
    <source>
        <dbReference type="ARBA" id="ARBA00022723"/>
    </source>
</evidence>
<dbReference type="EMBL" id="JAKFHA010000035">
    <property type="protein sequence ID" value="MCF2532504.1"/>
    <property type="molecule type" value="Genomic_DNA"/>
</dbReference>
<gene>
    <name evidence="6" type="ORF">LZ495_35565</name>
</gene>
<feature type="domain" description="Radical SAM core" evidence="5">
    <location>
        <begin position="35"/>
        <end position="249"/>
    </location>
</feature>